<evidence type="ECO:0000256" key="6">
    <source>
        <dbReference type="PROSITE-ProRule" id="PRU00076"/>
    </source>
</evidence>
<organism evidence="9">
    <name type="scientific">Timema californicum</name>
    <name type="common">California timema</name>
    <name type="synonym">Walking stick</name>
    <dbReference type="NCBI Taxonomy" id="61474"/>
    <lineage>
        <taxon>Eukaryota</taxon>
        <taxon>Metazoa</taxon>
        <taxon>Ecdysozoa</taxon>
        <taxon>Arthropoda</taxon>
        <taxon>Hexapoda</taxon>
        <taxon>Insecta</taxon>
        <taxon>Pterygota</taxon>
        <taxon>Neoptera</taxon>
        <taxon>Polyneoptera</taxon>
        <taxon>Phasmatodea</taxon>
        <taxon>Timematodea</taxon>
        <taxon>Timematoidea</taxon>
        <taxon>Timematidae</taxon>
        <taxon>Timema</taxon>
    </lineage>
</organism>
<dbReference type="InterPro" id="IPR001881">
    <property type="entry name" value="EGF-like_Ca-bd_dom"/>
</dbReference>
<feature type="domain" description="EGF-like" evidence="8">
    <location>
        <begin position="396"/>
        <end position="432"/>
    </location>
</feature>
<feature type="disulfide bond" evidence="6">
    <location>
        <begin position="250"/>
        <end position="267"/>
    </location>
</feature>
<dbReference type="PROSITE" id="PS01186">
    <property type="entry name" value="EGF_2"/>
    <property type="match status" value="3"/>
</dbReference>
<dbReference type="PROSITE" id="PS50026">
    <property type="entry name" value="EGF_3"/>
    <property type="match status" value="6"/>
</dbReference>
<dbReference type="SUPFAM" id="SSF57196">
    <property type="entry name" value="EGF/Laminin"/>
    <property type="match status" value="6"/>
</dbReference>
<dbReference type="InterPro" id="IPR013320">
    <property type="entry name" value="ConA-like_dom_sf"/>
</dbReference>
<evidence type="ECO:0000313" key="9">
    <source>
        <dbReference type="EMBL" id="CAD7575639.1"/>
    </source>
</evidence>
<evidence type="ECO:0000259" key="8">
    <source>
        <dbReference type="PROSITE" id="PS50026"/>
    </source>
</evidence>
<dbReference type="InterPro" id="IPR000742">
    <property type="entry name" value="EGF"/>
</dbReference>
<dbReference type="GO" id="GO:0005509">
    <property type="term" value="F:calcium ion binding"/>
    <property type="evidence" value="ECO:0007669"/>
    <property type="project" value="InterPro"/>
</dbReference>
<keyword evidence="7" id="KW-1133">Transmembrane helix</keyword>
<dbReference type="PANTHER" id="PTHR12916:SF4">
    <property type="entry name" value="UNINFLATABLE, ISOFORM C"/>
    <property type="match status" value="1"/>
</dbReference>
<keyword evidence="4 6" id="KW-1015">Disulfide bond</keyword>
<dbReference type="InterPro" id="IPR018097">
    <property type="entry name" value="EGF_Ca-bd_CS"/>
</dbReference>
<dbReference type="Gene3D" id="2.10.25.10">
    <property type="entry name" value="Laminin"/>
    <property type="match status" value="6"/>
</dbReference>
<sequence>MVGRQWYHHYLLACSGILEHRHMTSELMCLLVAATAVSILSVLLFPCHAQHNEAFFNRTSYVRLQTPISLHSHTGLSFRTCHGGDLFVQHINTSKISLEVRSDGLVFMADLGGRRLGNLTLSVAGHQQVIANATFNSEILEADLAGPDSILIVGKNFYGCILEGPSIVFNTSGVTHQDVLWGPCPLPNTVCSKTDHCYHDPCSRHGTCISRPERYECDCTARYSGTNCEIDNGVHCETELGSRLCENNPCQNNGTCLVSLMGDRYECECVQGFSGNDCEININECLSNPCQHGGTCVDGINSYSCLCGRTGYTGRNCEININECENNPCLNQGVCFDNYGSYTCQCSSGFGGQNCELNINECSSNPCRNGGTCNDMMGTYECLCRAGFEGMNCEINIDDCAGVVCPPNSDCMDGINTYNCVCRPGYKGKLISLFCCLMLSRNYAEVR</sequence>
<keyword evidence="5" id="KW-0325">Glycoprotein</keyword>
<dbReference type="SMART" id="SM00179">
    <property type="entry name" value="EGF_CA"/>
    <property type="match status" value="5"/>
</dbReference>
<dbReference type="EMBL" id="OE183407">
    <property type="protein sequence ID" value="CAD7575639.1"/>
    <property type="molecule type" value="Genomic_DNA"/>
</dbReference>
<feature type="disulfide bond" evidence="6">
    <location>
        <begin position="346"/>
        <end position="355"/>
    </location>
</feature>
<reference evidence="9" key="1">
    <citation type="submission" date="2020-11" db="EMBL/GenBank/DDBJ databases">
        <authorList>
            <person name="Tran Van P."/>
        </authorList>
    </citation>
    <scope>NUCLEOTIDE SEQUENCE</scope>
</reference>
<keyword evidence="7" id="KW-0812">Transmembrane</keyword>
<gene>
    <name evidence="9" type="ORF">TCMB3V08_LOCUS8225</name>
</gene>
<feature type="transmembrane region" description="Helical" evidence="7">
    <location>
        <begin position="27"/>
        <end position="45"/>
    </location>
</feature>
<feature type="domain" description="EGF-like" evidence="8">
    <location>
        <begin position="358"/>
        <end position="394"/>
    </location>
</feature>
<dbReference type="CDD" id="cd00054">
    <property type="entry name" value="EGF_CA"/>
    <property type="match status" value="6"/>
</dbReference>
<dbReference type="InterPro" id="IPR013032">
    <property type="entry name" value="EGF-like_CS"/>
</dbReference>
<evidence type="ECO:0000256" key="4">
    <source>
        <dbReference type="ARBA" id="ARBA00023157"/>
    </source>
</evidence>
<evidence type="ECO:0000256" key="3">
    <source>
        <dbReference type="ARBA" id="ARBA00022737"/>
    </source>
</evidence>
<feature type="domain" description="EGF-like" evidence="8">
    <location>
        <begin position="281"/>
        <end position="318"/>
    </location>
</feature>
<evidence type="ECO:0000256" key="5">
    <source>
        <dbReference type="ARBA" id="ARBA00023180"/>
    </source>
</evidence>
<keyword evidence="2" id="KW-0732">Signal</keyword>
<keyword evidence="3" id="KW-0677">Repeat</keyword>
<evidence type="ECO:0000256" key="7">
    <source>
        <dbReference type="SAM" id="Phobius"/>
    </source>
</evidence>
<dbReference type="PROSITE" id="PS01187">
    <property type="entry name" value="EGF_CA"/>
    <property type="match status" value="2"/>
</dbReference>
<name>A0A7R9JAG8_TIMCA</name>
<dbReference type="PROSITE" id="PS00010">
    <property type="entry name" value="ASX_HYDROXYL"/>
    <property type="match status" value="4"/>
</dbReference>
<dbReference type="PROSITE" id="PS00022">
    <property type="entry name" value="EGF_1"/>
    <property type="match status" value="4"/>
</dbReference>
<feature type="domain" description="EGF-like" evidence="8">
    <location>
        <begin position="320"/>
        <end position="356"/>
    </location>
</feature>
<evidence type="ECO:0000256" key="1">
    <source>
        <dbReference type="ARBA" id="ARBA00022536"/>
    </source>
</evidence>
<feature type="disulfide bond" evidence="6">
    <location>
        <begin position="384"/>
        <end position="393"/>
    </location>
</feature>
<proteinExistence type="predicted"/>
<feature type="disulfide bond" evidence="6">
    <location>
        <begin position="219"/>
        <end position="228"/>
    </location>
</feature>
<dbReference type="Pfam" id="PF00008">
    <property type="entry name" value="EGF"/>
    <property type="match status" value="5"/>
</dbReference>
<dbReference type="FunFam" id="2.10.25.10:FF:000472">
    <property type="entry name" value="Uncharacterized protein, isoform A"/>
    <property type="match status" value="1"/>
</dbReference>
<feature type="disulfide bond" evidence="6">
    <location>
        <begin position="269"/>
        <end position="278"/>
    </location>
</feature>
<feature type="domain" description="EGF-like" evidence="8">
    <location>
        <begin position="241"/>
        <end position="279"/>
    </location>
</feature>
<dbReference type="AlphaFoldDB" id="A0A7R9JAG8"/>
<dbReference type="InterPro" id="IPR000152">
    <property type="entry name" value="EGF-type_Asp/Asn_hydroxyl_site"/>
</dbReference>
<dbReference type="FunFam" id="2.10.25.10:FF:000118">
    <property type="entry name" value="protein delta homolog 2"/>
    <property type="match status" value="1"/>
</dbReference>
<dbReference type="SUPFAM" id="SSF49899">
    <property type="entry name" value="Concanavalin A-like lectins/glucanases"/>
    <property type="match status" value="1"/>
</dbReference>
<evidence type="ECO:0000256" key="2">
    <source>
        <dbReference type="ARBA" id="ARBA00022729"/>
    </source>
</evidence>
<comment type="caution">
    <text evidence="6">Lacks conserved residue(s) required for the propagation of feature annotation.</text>
</comment>
<keyword evidence="1 6" id="KW-0245">EGF-like domain</keyword>
<dbReference type="FunFam" id="2.10.25.10:FF:000122">
    <property type="entry name" value="Protein crumbs homolog 2"/>
    <property type="match status" value="2"/>
</dbReference>
<accession>A0A7R9JAG8</accession>
<feature type="domain" description="EGF-like" evidence="8">
    <location>
        <begin position="193"/>
        <end position="229"/>
    </location>
</feature>
<dbReference type="PANTHER" id="PTHR12916">
    <property type="entry name" value="CYTOCHROME C OXIDASE POLYPEPTIDE VIC-2"/>
    <property type="match status" value="1"/>
</dbReference>
<dbReference type="SMART" id="SM00181">
    <property type="entry name" value="EGF"/>
    <property type="match status" value="6"/>
</dbReference>
<dbReference type="PRINTS" id="PR00010">
    <property type="entry name" value="EGFBLOOD"/>
</dbReference>
<protein>
    <submittedName>
        <fullName evidence="9">(California timema) hypothetical protein</fullName>
    </submittedName>
</protein>
<keyword evidence="7" id="KW-0472">Membrane</keyword>
<dbReference type="Pfam" id="PF12661">
    <property type="entry name" value="hEGF"/>
    <property type="match status" value="1"/>
</dbReference>